<dbReference type="SUPFAM" id="SSF89796">
    <property type="entry name" value="CoA-transferase family III (CaiB/BaiF)"/>
    <property type="match status" value="1"/>
</dbReference>
<organism evidence="3 4">
    <name type="scientific">Alkalispirochaeta americana</name>
    <dbReference type="NCBI Taxonomy" id="159291"/>
    <lineage>
        <taxon>Bacteria</taxon>
        <taxon>Pseudomonadati</taxon>
        <taxon>Spirochaetota</taxon>
        <taxon>Spirochaetia</taxon>
        <taxon>Spirochaetales</taxon>
        <taxon>Spirochaetaceae</taxon>
        <taxon>Alkalispirochaeta</taxon>
    </lineage>
</organism>
<dbReference type="AlphaFoldDB" id="A0A1N6TD51"/>
<dbReference type="GO" id="GO:0008410">
    <property type="term" value="F:CoA-transferase activity"/>
    <property type="evidence" value="ECO:0007669"/>
    <property type="project" value="TreeGrafter"/>
</dbReference>
<dbReference type="Pfam" id="PF02515">
    <property type="entry name" value="CoA_transf_3"/>
    <property type="match status" value="1"/>
</dbReference>
<dbReference type="Proteomes" id="UP000186400">
    <property type="component" value="Unassembled WGS sequence"/>
</dbReference>
<dbReference type="Gene3D" id="3.30.1540.10">
    <property type="entry name" value="formyl-coa transferase, domain 3"/>
    <property type="match status" value="1"/>
</dbReference>
<dbReference type="InterPro" id="IPR044855">
    <property type="entry name" value="CoA-Trfase_III_dom3_sf"/>
</dbReference>
<sequence>MKSSKPLEGLKVLDMTRVLAGPYATMILSDLGAEVLKVEMPGTGDDSRHFGPFKNGRSLYFLSINRGKHSMTLNLKTDEGKDILRKLVARYDMVVENFRPGVMEKLGLGYEELKKINPGLIYAAASGYGHSGPESKKPAYDILAQAEGGLMGITGWPGEAPVRVGCSIGDITAGLFASIGILAALHQRNATGLGQKIDVAMLDCQVAILENALARYQATGENPEPLGNRHPTITPFQAYQAKDDWFVVAMGNDNLWKTFCTATERPDLAEDPRFATNPARTENLEALNALMDPLMAERTVQEWSELFSEVGIPHARINKVEQIMKSPQVIARNMLASVEDSLAGTVQVAGNPVKMSGFEDSTERPPLPELGEHTRDVLTGLGYSQEAIQALQDQGVI</sequence>
<keyword evidence="4" id="KW-1185">Reference proteome</keyword>
<keyword evidence="1 3" id="KW-0808">Transferase</keyword>
<protein>
    <submittedName>
        <fullName evidence="3">CoA:oxalate CoA-transferase</fullName>
    </submittedName>
</protein>
<dbReference type="Gene3D" id="3.40.50.10540">
    <property type="entry name" value="Crotonobetainyl-coa:carnitine coa-transferase, domain 1"/>
    <property type="match status" value="1"/>
</dbReference>
<dbReference type="PANTHER" id="PTHR48207">
    <property type="entry name" value="SUCCINATE--HYDROXYMETHYLGLUTARATE COA-TRANSFERASE"/>
    <property type="match status" value="1"/>
</dbReference>
<dbReference type="EMBL" id="FTMS01000010">
    <property type="protein sequence ID" value="SIQ51243.1"/>
    <property type="molecule type" value="Genomic_DNA"/>
</dbReference>
<accession>A0A1N6TD51</accession>
<name>A0A1N6TD51_9SPIO</name>
<evidence type="ECO:0000313" key="4">
    <source>
        <dbReference type="Proteomes" id="UP000186400"/>
    </source>
</evidence>
<reference evidence="4" key="1">
    <citation type="submission" date="2017-01" db="EMBL/GenBank/DDBJ databases">
        <authorList>
            <person name="Varghese N."/>
            <person name="Submissions S."/>
        </authorList>
    </citation>
    <scope>NUCLEOTIDE SEQUENCE [LARGE SCALE GENOMIC DNA]</scope>
    <source>
        <strain evidence="4">ASpG1</strain>
    </source>
</reference>
<feature type="region of interest" description="Disordered" evidence="2">
    <location>
        <begin position="353"/>
        <end position="372"/>
    </location>
</feature>
<evidence type="ECO:0000256" key="1">
    <source>
        <dbReference type="ARBA" id="ARBA00022679"/>
    </source>
</evidence>
<evidence type="ECO:0000313" key="3">
    <source>
        <dbReference type="EMBL" id="SIQ51243.1"/>
    </source>
</evidence>
<dbReference type="InterPro" id="IPR050483">
    <property type="entry name" value="CoA-transferase_III_domain"/>
</dbReference>
<gene>
    <name evidence="3" type="ORF">SAMN05920897_1106</name>
</gene>
<dbReference type="OrthoDB" id="9797653at2"/>
<dbReference type="STRING" id="159291.SAMN05920897_1106"/>
<dbReference type="RefSeq" id="WP_076488862.1">
    <property type="nucleotide sequence ID" value="NZ_FTMS01000010.1"/>
</dbReference>
<evidence type="ECO:0000256" key="2">
    <source>
        <dbReference type="SAM" id="MobiDB-lite"/>
    </source>
</evidence>
<dbReference type="InterPro" id="IPR003673">
    <property type="entry name" value="CoA-Trfase_fam_III"/>
</dbReference>
<dbReference type="InterPro" id="IPR023606">
    <property type="entry name" value="CoA-Trfase_III_dom_1_sf"/>
</dbReference>
<proteinExistence type="predicted"/>
<dbReference type="PANTHER" id="PTHR48207:SF3">
    <property type="entry name" value="SUCCINATE--HYDROXYMETHYLGLUTARATE COA-TRANSFERASE"/>
    <property type="match status" value="1"/>
</dbReference>